<feature type="transmembrane region" description="Helical" evidence="2">
    <location>
        <begin position="16"/>
        <end position="38"/>
    </location>
</feature>
<dbReference type="Pfam" id="PF07963">
    <property type="entry name" value="N_methyl"/>
    <property type="match status" value="1"/>
</dbReference>
<evidence type="ECO:0000313" key="3">
    <source>
        <dbReference type="EMBL" id="BBO80103.1"/>
    </source>
</evidence>
<dbReference type="EMBL" id="AP021876">
    <property type="protein sequence ID" value="BBO80103.1"/>
    <property type="molecule type" value="Genomic_DNA"/>
</dbReference>
<dbReference type="NCBIfam" id="TIGR02532">
    <property type="entry name" value="IV_pilin_GFxxxE"/>
    <property type="match status" value="1"/>
</dbReference>
<sequence length="161" mass="16877">MPKQINSFFPPSSTNGFTLIEVLLAMCVLSIGLLAVAAMQISAVRNNKTGNTYTQATALAQAQMELIKNSDIDDDSGFLNPSSLPTTTSDPNNPLDENGNSGGIYTRTWTVEAYQVDSDGNGTPDTDSDYARTVTVTVSFPFVGSGTKQVSLTAITAGGGL</sequence>
<accession>A0A5K7ZQW9</accession>
<dbReference type="Proteomes" id="UP000425960">
    <property type="component" value="Chromosome"/>
</dbReference>
<feature type="compositionally biased region" description="Polar residues" evidence="1">
    <location>
        <begin position="79"/>
        <end position="92"/>
    </location>
</feature>
<evidence type="ECO:0000313" key="4">
    <source>
        <dbReference type="Proteomes" id="UP000425960"/>
    </source>
</evidence>
<reference evidence="3 4" key="1">
    <citation type="submission" date="2019-11" db="EMBL/GenBank/DDBJ databases">
        <title>Comparative genomics of hydrocarbon-degrading Desulfosarcina strains.</title>
        <authorList>
            <person name="Watanabe M."/>
            <person name="Kojima H."/>
            <person name="Fukui M."/>
        </authorList>
    </citation>
    <scope>NUCLEOTIDE SEQUENCE [LARGE SCALE GENOMIC DNA]</scope>
    <source>
        <strain evidence="3 4">28bB2T</strain>
    </source>
</reference>
<organism evidence="3 4">
    <name type="scientific">Desulfosarcina ovata subsp. sediminis</name>
    <dbReference type="NCBI Taxonomy" id="885957"/>
    <lineage>
        <taxon>Bacteria</taxon>
        <taxon>Pseudomonadati</taxon>
        <taxon>Thermodesulfobacteriota</taxon>
        <taxon>Desulfobacteria</taxon>
        <taxon>Desulfobacterales</taxon>
        <taxon>Desulfosarcinaceae</taxon>
        <taxon>Desulfosarcina</taxon>
    </lineage>
</organism>
<feature type="region of interest" description="Disordered" evidence="1">
    <location>
        <begin position="77"/>
        <end position="102"/>
    </location>
</feature>
<keyword evidence="2" id="KW-1133">Transmembrane helix</keyword>
<evidence type="ECO:0000256" key="1">
    <source>
        <dbReference type="SAM" id="MobiDB-lite"/>
    </source>
</evidence>
<gene>
    <name evidence="3" type="ORF">DSCO28_06690</name>
</gene>
<dbReference type="RefSeq" id="WP_155321136.1">
    <property type="nucleotide sequence ID" value="NZ_AP021876.1"/>
</dbReference>
<dbReference type="AlphaFoldDB" id="A0A5K7ZQW9"/>
<keyword evidence="2" id="KW-0472">Membrane</keyword>
<proteinExistence type="predicted"/>
<evidence type="ECO:0000256" key="2">
    <source>
        <dbReference type="SAM" id="Phobius"/>
    </source>
</evidence>
<keyword evidence="2" id="KW-0812">Transmembrane</keyword>
<dbReference type="KEGG" id="dov:DSCO28_06690"/>
<dbReference type="InterPro" id="IPR045584">
    <property type="entry name" value="Pilin-like"/>
</dbReference>
<evidence type="ECO:0008006" key="5">
    <source>
        <dbReference type="Google" id="ProtNLM"/>
    </source>
</evidence>
<dbReference type="InterPro" id="IPR012902">
    <property type="entry name" value="N_methyl_site"/>
</dbReference>
<protein>
    <recommendedName>
        <fullName evidence="5">Type IV pilus modification protein PilV</fullName>
    </recommendedName>
</protein>
<dbReference type="SUPFAM" id="SSF54523">
    <property type="entry name" value="Pili subunits"/>
    <property type="match status" value="1"/>
</dbReference>
<name>A0A5K7ZQW9_9BACT</name>